<dbReference type="Proteomes" id="UP000318017">
    <property type="component" value="Chromosome"/>
</dbReference>
<dbReference type="EMBL" id="CP036298">
    <property type="protein sequence ID" value="QDV27693.1"/>
    <property type="molecule type" value="Genomic_DNA"/>
</dbReference>
<gene>
    <name evidence="1" type="ORF">Q31a_60860</name>
</gene>
<dbReference type="AlphaFoldDB" id="A0A518GGJ2"/>
<evidence type="ECO:0000313" key="1">
    <source>
        <dbReference type="EMBL" id="QDV27693.1"/>
    </source>
</evidence>
<proteinExistence type="predicted"/>
<name>A0A518GGJ2_9BACT</name>
<sequence>MAISKMVRREVPVWAAFARFDWDVQQRPQAIALFRRGFGVVQLIALVPSTIRAGF</sequence>
<protein>
    <submittedName>
        <fullName evidence="1">Uncharacterized protein</fullName>
    </submittedName>
</protein>
<organism evidence="1 2">
    <name type="scientific">Aureliella helgolandensis</name>
    <dbReference type="NCBI Taxonomy" id="2527968"/>
    <lineage>
        <taxon>Bacteria</taxon>
        <taxon>Pseudomonadati</taxon>
        <taxon>Planctomycetota</taxon>
        <taxon>Planctomycetia</taxon>
        <taxon>Pirellulales</taxon>
        <taxon>Pirellulaceae</taxon>
        <taxon>Aureliella</taxon>
    </lineage>
</organism>
<dbReference type="RefSeq" id="WP_197355823.1">
    <property type="nucleotide sequence ID" value="NZ_CP036298.1"/>
</dbReference>
<keyword evidence="2" id="KW-1185">Reference proteome</keyword>
<reference evidence="1 2" key="1">
    <citation type="submission" date="2019-02" db="EMBL/GenBank/DDBJ databases">
        <title>Deep-cultivation of Planctomycetes and their phenomic and genomic characterization uncovers novel biology.</title>
        <authorList>
            <person name="Wiegand S."/>
            <person name="Jogler M."/>
            <person name="Boedeker C."/>
            <person name="Pinto D."/>
            <person name="Vollmers J."/>
            <person name="Rivas-Marin E."/>
            <person name="Kohn T."/>
            <person name="Peeters S.H."/>
            <person name="Heuer A."/>
            <person name="Rast P."/>
            <person name="Oberbeckmann S."/>
            <person name="Bunk B."/>
            <person name="Jeske O."/>
            <person name="Meyerdierks A."/>
            <person name="Storesund J.E."/>
            <person name="Kallscheuer N."/>
            <person name="Luecker S."/>
            <person name="Lage O.M."/>
            <person name="Pohl T."/>
            <person name="Merkel B.J."/>
            <person name="Hornburger P."/>
            <person name="Mueller R.-W."/>
            <person name="Bruemmer F."/>
            <person name="Labrenz M."/>
            <person name="Spormann A.M."/>
            <person name="Op den Camp H."/>
            <person name="Overmann J."/>
            <person name="Amann R."/>
            <person name="Jetten M.S.M."/>
            <person name="Mascher T."/>
            <person name="Medema M.H."/>
            <person name="Devos D.P."/>
            <person name="Kaster A.-K."/>
            <person name="Ovreas L."/>
            <person name="Rohde M."/>
            <person name="Galperin M.Y."/>
            <person name="Jogler C."/>
        </authorList>
    </citation>
    <scope>NUCLEOTIDE SEQUENCE [LARGE SCALE GENOMIC DNA]</scope>
    <source>
        <strain evidence="1 2">Q31a</strain>
    </source>
</reference>
<dbReference type="KEGG" id="ahel:Q31a_60860"/>
<evidence type="ECO:0000313" key="2">
    <source>
        <dbReference type="Proteomes" id="UP000318017"/>
    </source>
</evidence>
<accession>A0A518GGJ2</accession>